<dbReference type="OrthoDB" id="5339448at2"/>
<organism evidence="1 2">
    <name type="scientific">Lebetimonas natsushimae</name>
    <dbReference type="NCBI Taxonomy" id="1936991"/>
    <lineage>
        <taxon>Bacteria</taxon>
        <taxon>Pseudomonadati</taxon>
        <taxon>Campylobacterota</taxon>
        <taxon>Epsilonproteobacteria</taxon>
        <taxon>Nautiliales</taxon>
        <taxon>Nautiliaceae</taxon>
        <taxon>Lebetimonas</taxon>
    </lineage>
</organism>
<proteinExistence type="predicted"/>
<evidence type="ECO:0000313" key="1">
    <source>
        <dbReference type="EMBL" id="GAX87105.1"/>
    </source>
</evidence>
<comment type="caution">
    <text evidence="1">The sequence shown here is derived from an EMBL/GenBank/DDBJ whole genome shotgun (WGS) entry which is preliminary data.</text>
</comment>
<protein>
    <recommendedName>
        <fullName evidence="3">Gcp-like domain-containing protein</fullName>
    </recommendedName>
</protein>
<gene>
    <name evidence="1" type="ORF">LNAT_P0400</name>
</gene>
<keyword evidence="2" id="KW-1185">Reference proteome</keyword>
<dbReference type="Gene3D" id="3.30.420.40">
    <property type="match status" value="1"/>
</dbReference>
<sequence length="151" mass="17058">MQKPLVDVVAIVVSKPLKIGIYKNNKLIESIEEEGLTSDILPVIFDKILKKYEINSIIYSKGPGSFMSIKLSFVFFKTLQIAKGIKFLAADGFYFNKNQPIKAVGKSYFIKKEGIITLKKNLKEGEFFLPEILNKTDFSEDVTPLYVLNAV</sequence>
<dbReference type="Proteomes" id="UP000217944">
    <property type="component" value="Unassembled WGS sequence"/>
</dbReference>
<evidence type="ECO:0000313" key="2">
    <source>
        <dbReference type="Proteomes" id="UP000217944"/>
    </source>
</evidence>
<dbReference type="RefSeq" id="WP_096258262.1">
    <property type="nucleotide sequence ID" value="NZ_BDME01000001.1"/>
</dbReference>
<reference evidence="1 2" key="1">
    <citation type="journal article" date="2017" name="Syst. Appl. Microbiol.">
        <title>Lebetimonas natsushimae sp. nov., a novel strictly anaerobic, moderately thermophilic chemoautotroph isolated from a deep-sea hydrothermal vent polychaete nest in the Mid-Okinawa Trough.</title>
        <authorList>
            <person name="Nagata R."/>
            <person name="Takaki Y."/>
            <person name="Tame A."/>
            <person name="Nunoura T."/>
            <person name="Muto H."/>
            <person name="Mino S."/>
            <person name="Sawayama S."/>
            <person name="Takai K."/>
            <person name="Nakagawa S."/>
        </authorList>
    </citation>
    <scope>NUCLEOTIDE SEQUENCE [LARGE SCALE GENOMIC DNA]</scope>
    <source>
        <strain evidence="1 2">HS1857</strain>
    </source>
</reference>
<dbReference type="SUPFAM" id="SSF53067">
    <property type="entry name" value="Actin-like ATPase domain"/>
    <property type="match status" value="1"/>
</dbReference>
<dbReference type="AlphaFoldDB" id="A0A292YCP1"/>
<accession>A0A292YCP1</accession>
<name>A0A292YCP1_9BACT</name>
<dbReference type="EMBL" id="BDME01000001">
    <property type="protein sequence ID" value="GAX87105.1"/>
    <property type="molecule type" value="Genomic_DNA"/>
</dbReference>
<evidence type="ECO:0008006" key="3">
    <source>
        <dbReference type="Google" id="ProtNLM"/>
    </source>
</evidence>
<dbReference type="InterPro" id="IPR043129">
    <property type="entry name" value="ATPase_NBD"/>
</dbReference>